<keyword evidence="3" id="KW-1185">Reference proteome</keyword>
<dbReference type="Proteomes" id="UP000290809">
    <property type="component" value="Unassembled WGS sequence"/>
</dbReference>
<dbReference type="EMBL" id="QMKO01001915">
    <property type="protein sequence ID" value="RTG85746.1"/>
    <property type="molecule type" value="Genomic_DNA"/>
</dbReference>
<gene>
    <name evidence="2" type="ORF">DC041_0006053</name>
</gene>
<accession>A0A430QE37</accession>
<feature type="non-terminal residue" evidence="2">
    <location>
        <position position="129"/>
    </location>
</feature>
<proteinExistence type="predicted"/>
<sequence length="129" mass="15186">MFHRKSTIIITNQYILIIGIVLMVSDQINGLGKLCQLFIIITISTTGNFMCVVPTAKKCFELCQELGCNEWYFMSFVPSGSEEIKKYHRCRCFPEYHMVFIIQYQEDIVILNNSHFFYYIIILFLWVCA</sequence>
<protein>
    <submittedName>
        <fullName evidence="2">Uncharacterized protein</fullName>
    </submittedName>
</protein>
<feature type="transmembrane region" description="Helical" evidence="1">
    <location>
        <begin position="108"/>
        <end position="127"/>
    </location>
</feature>
<keyword evidence="1" id="KW-1133">Transmembrane helix</keyword>
<name>A0A430QE37_SCHBO</name>
<evidence type="ECO:0000256" key="1">
    <source>
        <dbReference type="SAM" id="Phobius"/>
    </source>
</evidence>
<evidence type="ECO:0000313" key="2">
    <source>
        <dbReference type="EMBL" id="RTG85746.1"/>
    </source>
</evidence>
<reference evidence="2 3" key="1">
    <citation type="journal article" date="2019" name="PLoS Pathog.">
        <title>Genome sequence of the bovine parasite Schistosoma bovis Tanzania.</title>
        <authorList>
            <person name="Oey H."/>
            <person name="Zakrzewski M."/>
            <person name="Gobert G."/>
            <person name="Gravermann K."/>
            <person name="Stoye J."/>
            <person name="Jones M."/>
            <person name="Mcmanus D."/>
            <person name="Krause L."/>
        </authorList>
    </citation>
    <scope>NUCLEOTIDE SEQUENCE [LARGE SCALE GENOMIC DNA]</scope>
    <source>
        <strain evidence="2 3">TAN1997</strain>
    </source>
</reference>
<feature type="transmembrane region" description="Helical" evidence="1">
    <location>
        <begin position="7"/>
        <end position="25"/>
    </location>
</feature>
<organism evidence="2 3">
    <name type="scientific">Schistosoma bovis</name>
    <name type="common">Blood fluke</name>
    <dbReference type="NCBI Taxonomy" id="6184"/>
    <lineage>
        <taxon>Eukaryota</taxon>
        <taxon>Metazoa</taxon>
        <taxon>Spiralia</taxon>
        <taxon>Lophotrochozoa</taxon>
        <taxon>Platyhelminthes</taxon>
        <taxon>Trematoda</taxon>
        <taxon>Digenea</taxon>
        <taxon>Strigeidida</taxon>
        <taxon>Schistosomatoidea</taxon>
        <taxon>Schistosomatidae</taxon>
        <taxon>Schistosoma</taxon>
    </lineage>
</organism>
<keyword evidence="1" id="KW-0812">Transmembrane</keyword>
<evidence type="ECO:0000313" key="3">
    <source>
        <dbReference type="Proteomes" id="UP000290809"/>
    </source>
</evidence>
<keyword evidence="1" id="KW-0472">Membrane</keyword>
<feature type="transmembrane region" description="Helical" evidence="1">
    <location>
        <begin position="37"/>
        <end position="56"/>
    </location>
</feature>
<dbReference type="AlphaFoldDB" id="A0A430QE37"/>
<comment type="caution">
    <text evidence="2">The sequence shown here is derived from an EMBL/GenBank/DDBJ whole genome shotgun (WGS) entry which is preliminary data.</text>
</comment>